<accession>A0A9N9B9S7</accession>
<keyword evidence="2" id="KW-1185">Reference proteome</keyword>
<organism evidence="1 2">
    <name type="scientific">Cetraspora pellucida</name>
    <dbReference type="NCBI Taxonomy" id="1433469"/>
    <lineage>
        <taxon>Eukaryota</taxon>
        <taxon>Fungi</taxon>
        <taxon>Fungi incertae sedis</taxon>
        <taxon>Mucoromycota</taxon>
        <taxon>Glomeromycotina</taxon>
        <taxon>Glomeromycetes</taxon>
        <taxon>Diversisporales</taxon>
        <taxon>Gigasporaceae</taxon>
        <taxon>Cetraspora</taxon>
    </lineage>
</organism>
<sequence length="87" mass="10440">MENQILQQQVDQKHLINLIKYEGLKRMIQRIVGVINKSVDLINKIIENNNDMEVEKITQEEFQKKIPNKTNFVSPFLRIEDELFEKR</sequence>
<comment type="caution">
    <text evidence="1">The sequence shown here is derived from an EMBL/GenBank/DDBJ whole genome shotgun (WGS) entry which is preliminary data.</text>
</comment>
<evidence type="ECO:0000313" key="1">
    <source>
        <dbReference type="EMBL" id="CAG8560381.1"/>
    </source>
</evidence>
<protein>
    <submittedName>
        <fullName evidence="1">16613_t:CDS:1</fullName>
    </submittedName>
</protein>
<dbReference type="Proteomes" id="UP000789759">
    <property type="component" value="Unassembled WGS sequence"/>
</dbReference>
<dbReference type="AlphaFoldDB" id="A0A9N9B9S7"/>
<evidence type="ECO:0000313" key="2">
    <source>
        <dbReference type="Proteomes" id="UP000789759"/>
    </source>
</evidence>
<reference evidence="1" key="1">
    <citation type="submission" date="2021-06" db="EMBL/GenBank/DDBJ databases">
        <authorList>
            <person name="Kallberg Y."/>
            <person name="Tangrot J."/>
            <person name="Rosling A."/>
        </authorList>
    </citation>
    <scope>NUCLEOTIDE SEQUENCE</scope>
    <source>
        <strain evidence="1">FL966</strain>
    </source>
</reference>
<name>A0A9N9B9S7_9GLOM</name>
<gene>
    <name evidence="1" type="ORF">CPELLU_LOCUS5169</name>
</gene>
<dbReference type="EMBL" id="CAJVQA010002906">
    <property type="protein sequence ID" value="CAG8560381.1"/>
    <property type="molecule type" value="Genomic_DNA"/>
</dbReference>
<proteinExistence type="predicted"/>